<dbReference type="STRING" id="633813.SAMN04488087_1870"/>
<dbReference type="InterPro" id="IPR013216">
    <property type="entry name" value="Methyltransf_11"/>
</dbReference>
<keyword evidence="2" id="KW-0808">Transferase</keyword>
<dbReference type="GO" id="GO:0032259">
    <property type="term" value="P:methylation"/>
    <property type="evidence" value="ECO:0007669"/>
    <property type="project" value="UniProtKB-KW"/>
</dbReference>
<feature type="domain" description="Methyltransferase type 11" evidence="4">
    <location>
        <begin position="41"/>
        <end position="128"/>
    </location>
</feature>
<protein>
    <submittedName>
        <fullName evidence="5">Ubiquinone/menaquinone biosynthesis C-methylase UbiE</fullName>
    </submittedName>
</protein>
<organism evidence="5 6">
    <name type="scientific">Rhodothermus profundi</name>
    <dbReference type="NCBI Taxonomy" id="633813"/>
    <lineage>
        <taxon>Bacteria</taxon>
        <taxon>Pseudomonadati</taxon>
        <taxon>Rhodothermota</taxon>
        <taxon>Rhodothermia</taxon>
        <taxon>Rhodothermales</taxon>
        <taxon>Rhodothermaceae</taxon>
        <taxon>Rhodothermus</taxon>
    </lineage>
</organism>
<keyword evidence="1 5" id="KW-0489">Methyltransferase</keyword>
<evidence type="ECO:0000313" key="6">
    <source>
        <dbReference type="Proteomes" id="UP000185812"/>
    </source>
</evidence>
<dbReference type="EMBL" id="FRAU01000005">
    <property type="protein sequence ID" value="SHK72851.1"/>
    <property type="molecule type" value="Genomic_DNA"/>
</dbReference>
<sequence length="200" mass="22970">MAGSSNARRYTVNNRLYRWHIQQFLNALGQLVEATQPQTVLDVGCGEGFVAAFLKKRMPETHITGVDLSETALAYARQHFGQCATFQQADIYQLPFPDQAFDTVVCSEVLEHLDDPDRAMRELKRVARRYVVITVPLEPYFQWLNRLGQWLGVSEDPGHVQFWTRSGFEQFVRRHLPKAKITRKHIYQLAQGPVAFAASY</sequence>
<dbReference type="GO" id="GO:0008757">
    <property type="term" value="F:S-adenosylmethionine-dependent methyltransferase activity"/>
    <property type="evidence" value="ECO:0007669"/>
    <property type="project" value="InterPro"/>
</dbReference>
<dbReference type="PANTHER" id="PTHR43464:SF19">
    <property type="entry name" value="UBIQUINONE BIOSYNTHESIS O-METHYLTRANSFERASE, MITOCHONDRIAL"/>
    <property type="match status" value="1"/>
</dbReference>
<dbReference type="Gene3D" id="3.40.50.150">
    <property type="entry name" value="Vaccinia Virus protein VP39"/>
    <property type="match status" value="1"/>
</dbReference>
<dbReference type="SUPFAM" id="SSF53335">
    <property type="entry name" value="S-adenosyl-L-methionine-dependent methyltransferases"/>
    <property type="match status" value="1"/>
</dbReference>
<dbReference type="CDD" id="cd02440">
    <property type="entry name" value="AdoMet_MTases"/>
    <property type="match status" value="1"/>
</dbReference>
<keyword evidence="5" id="KW-0830">Ubiquinone</keyword>
<dbReference type="Pfam" id="PF08241">
    <property type="entry name" value="Methyltransf_11"/>
    <property type="match status" value="1"/>
</dbReference>
<dbReference type="AlphaFoldDB" id="A0A1M6UUR2"/>
<evidence type="ECO:0000256" key="1">
    <source>
        <dbReference type="ARBA" id="ARBA00022603"/>
    </source>
</evidence>
<evidence type="ECO:0000259" key="4">
    <source>
        <dbReference type="Pfam" id="PF08241"/>
    </source>
</evidence>
<evidence type="ECO:0000256" key="3">
    <source>
        <dbReference type="ARBA" id="ARBA00022691"/>
    </source>
</evidence>
<reference evidence="6" key="1">
    <citation type="submission" date="2016-11" db="EMBL/GenBank/DDBJ databases">
        <authorList>
            <person name="Varghese N."/>
            <person name="Submissions S."/>
        </authorList>
    </citation>
    <scope>NUCLEOTIDE SEQUENCE [LARGE SCALE GENOMIC DNA]</scope>
    <source>
        <strain evidence="6">DSM 22212</strain>
    </source>
</reference>
<proteinExistence type="predicted"/>
<name>A0A1M6UUR2_9BACT</name>
<dbReference type="InterPro" id="IPR029063">
    <property type="entry name" value="SAM-dependent_MTases_sf"/>
</dbReference>
<keyword evidence="3" id="KW-0949">S-adenosyl-L-methionine</keyword>
<evidence type="ECO:0000256" key="2">
    <source>
        <dbReference type="ARBA" id="ARBA00022679"/>
    </source>
</evidence>
<dbReference type="PANTHER" id="PTHR43464">
    <property type="entry name" value="METHYLTRANSFERASE"/>
    <property type="match status" value="1"/>
</dbReference>
<dbReference type="RefSeq" id="WP_072715688.1">
    <property type="nucleotide sequence ID" value="NZ_FRAU01000005.1"/>
</dbReference>
<accession>A0A1M6UUR2</accession>
<dbReference type="Proteomes" id="UP000185812">
    <property type="component" value="Unassembled WGS sequence"/>
</dbReference>
<evidence type="ECO:0000313" key="5">
    <source>
        <dbReference type="EMBL" id="SHK72851.1"/>
    </source>
</evidence>
<gene>
    <name evidence="5" type="ORF">SAMN04488087_1870</name>
</gene>
<dbReference type="OrthoDB" id="9789123at2"/>
<keyword evidence="6" id="KW-1185">Reference proteome</keyword>